<dbReference type="InterPro" id="IPR000160">
    <property type="entry name" value="GGDEF_dom"/>
</dbReference>
<gene>
    <name evidence="3" type="ORF">AB1300_15845</name>
</gene>
<dbReference type="RefSeq" id="WP_368637227.1">
    <property type="nucleotide sequence ID" value="NZ_JBFRHK010000010.1"/>
</dbReference>
<dbReference type="SMART" id="SM00267">
    <property type="entry name" value="GGDEF"/>
    <property type="match status" value="1"/>
</dbReference>
<dbReference type="InterPro" id="IPR013655">
    <property type="entry name" value="PAS_fold_3"/>
</dbReference>
<accession>A0ABV3W0C3</accession>
<evidence type="ECO:0000313" key="3">
    <source>
        <dbReference type="EMBL" id="MEX3746595.1"/>
    </source>
</evidence>
<evidence type="ECO:0000259" key="2">
    <source>
        <dbReference type="PROSITE" id="PS50887"/>
    </source>
</evidence>
<dbReference type="EMBL" id="JBFRHK010000010">
    <property type="protein sequence ID" value="MEX3746595.1"/>
    <property type="molecule type" value="Genomic_DNA"/>
</dbReference>
<dbReference type="InterPro" id="IPR035965">
    <property type="entry name" value="PAS-like_dom_sf"/>
</dbReference>
<reference evidence="3 4" key="1">
    <citation type="submission" date="2024-07" db="EMBL/GenBank/DDBJ databases">
        <title>Characterization of a bacterium isolated from hydrolysated instant sea cucumber by whole-genome sequencing and metabolomics.</title>
        <authorList>
            <person name="Luo X."/>
            <person name="Zhang Z."/>
            <person name="Zheng Z."/>
            <person name="Zhang W."/>
            <person name="Ming T."/>
            <person name="Jiao L."/>
            <person name="Su X."/>
            <person name="Kong F."/>
            <person name="Xu J."/>
        </authorList>
    </citation>
    <scope>NUCLEOTIDE SEQUENCE [LARGE SCALE GENOMIC DNA]</scope>
    <source>
        <strain evidence="3 4">XL-2024</strain>
    </source>
</reference>
<dbReference type="InterPro" id="IPR043128">
    <property type="entry name" value="Rev_trsase/Diguanyl_cyclase"/>
</dbReference>
<name>A0ABV3W0C3_9BACI</name>
<dbReference type="Gene3D" id="3.30.70.270">
    <property type="match status" value="1"/>
</dbReference>
<dbReference type="Gene3D" id="3.30.450.20">
    <property type="entry name" value="PAS domain"/>
    <property type="match status" value="1"/>
</dbReference>
<dbReference type="SUPFAM" id="SSF55073">
    <property type="entry name" value="Nucleotide cyclase"/>
    <property type="match status" value="1"/>
</dbReference>
<dbReference type="NCBIfam" id="TIGR00229">
    <property type="entry name" value="sensory_box"/>
    <property type="match status" value="1"/>
</dbReference>
<dbReference type="PROSITE" id="PS50887">
    <property type="entry name" value="GGDEF"/>
    <property type="match status" value="1"/>
</dbReference>
<comment type="caution">
    <text evidence="3">The sequence shown here is derived from an EMBL/GenBank/DDBJ whole genome shotgun (WGS) entry which is preliminary data.</text>
</comment>
<keyword evidence="1" id="KW-0812">Transmembrane</keyword>
<dbReference type="PANTHER" id="PTHR46663:SF2">
    <property type="entry name" value="GGDEF DOMAIN-CONTAINING PROTEIN"/>
    <property type="match status" value="1"/>
</dbReference>
<dbReference type="InterPro" id="IPR029787">
    <property type="entry name" value="Nucleotide_cyclase"/>
</dbReference>
<dbReference type="Pfam" id="PF00990">
    <property type="entry name" value="GGDEF"/>
    <property type="match status" value="1"/>
</dbReference>
<organism evidence="3 4">
    <name type="scientific">Lysinibacillus xylanilyticus</name>
    <dbReference type="NCBI Taxonomy" id="582475"/>
    <lineage>
        <taxon>Bacteria</taxon>
        <taxon>Bacillati</taxon>
        <taxon>Bacillota</taxon>
        <taxon>Bacilli</taxon>
        <taxon>Bacillales</taxon>
        <taxon>Bacillaceae</taxon>
        <taxon>Lysinibacillus</taxon>
    </lineage>
</organism>
<evidence type="ECO:0000256" key="1">
    <source>
        <dbReference type="SAM" id="Phobius"/>
    </source>
</evidence>
<dbReference type="InterPro" id="IPR052163">
    <property type="entry name" value="DGC-Regulatory_Protein"/>
</dbReference>
<keyword evidence="4" id="KW-1185">Reference proteome</keyword>
<protein>
    <submittedName>
        <fullName evidence="3">GGDEF domain-containing protein</fullName>
    </submittedName>
</protein>
<sequence length="319" mass="36926">MTNWTYFALGFITGIIILFTCMKCIKAKKTTNFKDNGSILKLVELSKDIIYYYELKPEYKHCYTTPSVDYFLGEGTLDILKSDPNMPFKLVHPDDLHIMNQKVMDGTDYSKGIIQRLRGTNGIYRWFEEFTTPIYKNGELVAIQGVMRNIDEKVKLEQDLKYQITHDSLTNLYNRGYFEEKMNKYNKEVNTSISIMLCDLDELKYINDNFGHKQGDELICATAEILVNYFPQEAVVARIGGDEFVIIQAGITDAQICTNYEGLQSAIDIYSINHEMRINISIGYAVSEQSINKMEQLFVEADRKMYEQKRAKKQIVIRS</sequence>
<dbReference type="CDD" id="cd01949">
    <property type="entry name" value="GGDEF"/>
    <property type="match status" value="1"/>
</dbReference>
<dbReference type="SUPFAM" id="SSF55785">
    <property type="entry name" value="PYP-like sensor domain (PAS domain)"/>
    <property type="match status" value="1"/>
</dbReference>
<proteinExistence type="predicted"/>
<dbReference type="InterPro" id="IPR000014">
    <property type="entry name" value="PAS"/>
</dbReference>
<dbReference type="NCBIfam" id="TIGR00254">
    <property type="entry name" value="GGDEF"/>
    <property type="match status" value="1"/>
</dbReference>
<dbReference type="Pfam" id="PF08447">
    <property type="entry name" value="PAS_3"/>
    <property type="match status" value="1"/>
</dbReference>
<evidence type="ECO:0000313" key="4">
    <source>
        <dbReference type="Proteomes" id="UP001558534"/>
    </source>
</evidence>
<feature type="transmembrane region" description="Helical" evidence="1">
    <location>
        <begin position="6"/>
        <end position="25"/>
    </location>
</feature>
<keyword evidence="1" id="KW-0472">Membrane</keyword>
<keyword evidence="1" id="KW-1133">Transmembrane helix</keyword>
<feature type="domain" description="GGDEF" evidence="2">
    <location>
        <begin position="191"/>
        <end position="319"/>
    </location>
</feature>
<dbReference type="PANTHER" id="PTHR46663">
    <property type="entry name" value="DIGUANYLATE CYCLASE DGCT-RELATED"/>
    <property type="match status" value="1"/>
</dbReference>
<dbReference type="Proteomes" id="UP001558534">
    <property type="component" value="Unassembled WGS sequence"/>
</dbReference>